<gene>
    <name evidence="10" type="ORF">FVE85_6088</name>
</gene>
<feature type="transmembrane region" description="Helical" evidence="6">
    <location>
        <begin position="1033"/>
        <end position="1050"/>
    </location>
</feature>
<dbReference type="PANTHER" id="PTHR43806">
    <property type="entry name" value="PEPTIDASE S8"/>
    <property type="match status" value="1"/>
</dbReference>
<keyword evidence="6" id="KW-0812">Transmembrane</keyword>
<dbReference type="GO" id="GO:0004252">
    <property type="term" value="F:serine-type endopeptidase activity"/>
    <property type="evidence" value="ECO:0007669"/>
    <property type="project" value="UniProtKB-UniRule"/>
</dbReference>
<keyword evidence="3 5" id="KW-0378">Hydrolase</keyword>
<dbReference type="Pfam" id="PF23090">
    <property type="entry name" value="MBTPS1_4th"/>
    <property type="match status" value="1"/>
</dbReference>
<dbReference type="InterPro" id="IPR050131">
    <property type="entry name" value="Peptidase_S8_subtilisin-like"/>
</dbReference>
<dbReference type="AlphaFoldDB" id="A0A5J4Z6P3"/>
<evidence type="ECO:0000259" key="7">
    <source>
        <dbReference type="Pfam" id="PF00082"/>
    </source>
</evidence>
<dbReference type="PROSITE" id="PS00137">
    <property type="entry name" value="SUBTILASE_HIS"/>
    <property type="match status" value="1"/>
</dbReference>
<dbReference type="SUPFAM" id="SSF52743">
    <property type="entry name" value="Subtilisin-like"/>
    <property type="match status" value="1"/>
</dbReference>
<dbReference type="PRINTS" id="PR00723">
    <property type="entry name" value="SUBTILISIN"/>
</dbReference>
<dbReference type="Pfam" id="PF00082">
    <property type="entry name" value="Peptidase_S8"/>
    <property type="match status" value="1"/>
</dbReference>
<proteinExistence type="inferred from homology"/>
<dbReference type="Proteomes" id="UP000324585">
    <property type="component" value="Unassembled WGS sequence"/>
</dbReference>
<evidence type="ECO:0000313" key="11">
    <source>
        <dbReference type="Proteomes" id="UP000324585"/>
    </source>
</evidence>
<evidence type="ECO:0000256" key="3">
    <source>
        <dbReference type="ARBA" id="ARBA00022801"/>
    </source>
</evidence>
<dbReference type="OMA" id="AFNYALH"/>
<dbReference type="InterPro" id="IPR022398">
    <property type="entry name" value="Peptidase_S8_His-AS"/>
</dbReference>
<keyword evidence="6" id="KW-0472">Membrane</keyword>
<sequence length="1072" mass="118461">MRERRWRSSSREFFLLVLAVLLVIRAFAPVLACRAGLAASTRWVVQMREKRLPEDQEKRARSILTRTKNSEASTDDFFFPADFATVRVQLQATNLARRYAFPTDILHLNVELPDEELERDAEIRASCFVDLLEYLRGDPDVRQIFPEQRPGKTRMLALVPPEPENAGRTSSRGSSENLDSVRNLKLFNAHRLWALGYKGAGVRVAVFDTGLARDVPEIIHVSERTSWTNESSTEDTVGHGTYVASLIASNHAMCPGIAPDSELVIFRVFQGALVSFTAWFLDAFNYALHANVHVLNLSIGGPDHHDVPFIDKIRELAEAGVIVVSAIGNDGPLWGSANNPADLIHVVGVGGVELDGSVAKFTSRGMTLHEIDSGPFAYGRVKPDIVTYGRQLEALNHRHPYQCDRVSGSSFTAAIVSGALALMISALPEEARLSGAVHVGSIKRALLRSASRLPESSMYEQGSGLLDIYEAAQELKRIILGPQAGVPGSSSLSLLPAYVDMDEHPCEYMWPFCAQPLFVSSMPMSLNITLFSSGTGHRYSRSRIKRVEWLPDSEHGKWLHVSASGLEQPLSAWCGAFGLHIEVNDQLPNAAFLGGSGSIPAITATGVLRLFVEETDSVDFPIRVKIVPRPSREKRILWDQFHSVSYPPGYVPRDNLFDSRYMMDWLGDHPHTNFHGLFRALVKAGYFVELWNTPWYCCCRTTGSSVLTNYGNIMLVDPEELFDSRDIVILQHFVQEQGGNLLVFAEWFNAKIASELSFYDESSRTQWSAVSGGSNLMALNEILSPFGIRFTDAVVSCTVRSDGLSFTVRDGAPIDPDWIPFGAEVLHGHSCSANKGRSAPRVPIPDQAMLVLARNVSTSGGSIFAMGDTTCIDSQYVDLATTKPCFDVVTRALNAMAASTKPAERMEAKAWGSKEKAYGAASWQTSRTLKEQLPPRLFDIPQQMLASFKPFSRSSVSGELAGSSVCSDETVRAVPISAHVEAVHFPHVRRAHVIDSSGERATSEVNVKLPPGSLSLSRMPGDYFKHDIDRHSALRGASAMLFITIVVVVLRQRRLIRHELYRFIQAQKRHEV</sequence>
<keyword evidence="6" id="KW-1133">Transmembrane helix</keyword>
<accession>A0A5J4Z6P3</accession>
<dbReference type="PROSITE" id="PS51892">
    <property type="entry name" value="SUBTILASE"/>
    <property type="match status" value="1"/>
</dbReference>
<dbReference type="InterPro" id="IPR000209">
    <property type="entry name" value="Peptidase_S8/S53_dom"/>
</dbReference>
<comment type="similarity">
    <text evidence="1 5">Belongs to the peptidase S8 family.</text>
</comment>
<dbReference type="Pfam" id="PF23094">
    <property type="entry name" value="MBTPS1_3rd"/>
    <property type="match status" value="1"/>
</dbReference>
<dbReference type="InterPro" id="IPR057060">
    <property type="entry name" value="MBTPS1_3rd"/>
</dbReference>
<evidence type="ECO:0000259" key="8">
    <source>
        <dbReference type="Pfam" id="PF23090"/>
    </source>
</evidence>
<evidence type="ECO:0000256" key="5">
    <source>
        <dbReference type="PROSITE-ProRule" id="PRU01240"/>
    </source>
</evidence>
<feature type="domain" description="Peptidase S8/S53" evidence="7">
    <location>
        <begin position="199"/>
        <end position="463"/>
    </location>
</feature>
<feature type="domain" description="MBTPS1 fourth" evidence="8">
    <location>
        <begin position="630"/>
        <end position="901"/>
    </location>
</feature>
<evidence type="ECO:0000313" key="10">
    <source>
        <dbReference type="EMBL" id="KAA8498503.1"/>
    </source>
</evidence>
<dbReference type="OrthoDB" id="3715at2759"/>
<dbReference type="InterPro" id="IPR057032">
    <property type="entry name" value="MBTPS1_4th"/>
</dbReference>
<evidence type="ECO:0000256" key="1">
    <source>
        <dbReference type="ARBA" id="ARBA00011073"/>
    </source>
</evidence>
<reference evidence="11" key="1">
    <citation type="journal article" date="2019" name="Nat. Commun.">
        <title>Expansion of phycobilisome linker gene families in mesophilic red algae.</title>
        <authorList>
            <person name="Lee J."/>
            <person name="Kim D."/>
            <person name="Bhattacharya D."/>
            <person name="Yoon H.S."/>
        </authorList>
    </citation>
    <scope>NUCLEOTIDE SEQUENCE [LARGE SCALE GENOMIC DNA]</scope>
    <source>
        <strain evidence="11">CCMP 1328</strain>
    </source>
</reference>
<evidence type="ECO:0000256" key="4">
    <source>
        <dbReference type="ARBA" id="ARBA00022825"/>
    </source>
</evidence>
<evidence type="ECO:0000256" key="6">
    <source>
        <dbReference type="SAM" id="Phobius"/>
    </source>
</evidence>
<protein>
    <submittedName>
        <fullName evidence="10">Membrane-bound transcription factor site-1 protease</fullName>
    </submittedName>
</protein>
<name>A0A5J4Z6P3_PORPP</name>
<dbReference type="InterPro" id="IPR036852">
    <property type="entry name" value="Peptidase_S8/S53_dom_sf"/>
</dbReference>
<feature type="domain" description="MBTPS1 third" evidence="9">
    <location>
        <begin position="496"/>
        <end position="628"/>
    </location>
</feature>
<evidence type="ECO:0000259" key="9">
    <source>
        <dbReference type="Pfam" id="PF23094"/>
    </source>
</evidence>
<dbReference type="GO" id="GO:0006508">
    <property type="term" value="P:proteolysis"/>
    <property type="evidence" value="ECO:0007669"/>
    <property type="project" value="UniProtKB-KW"/>
</dbReference>
<feature type="active site" description="Charge relay system" evidence="5">
    <location>
        <position position="410"/>
    </location>
</feature>
<keyword evidence="2 5" id="KW-0645">Protease</keyword>
<feature type="active site" description="Charge relay system" evidence="5">
    <location>
        <position position="239"/>
    </location>
</feature>
<dbReference type="Gene3D" id="3.40.50.200">
    <property type="entry name" value="Peptidase S8/S53 domain"/>
    <property type="match status" value="1"/>
</dbReference>
<dbReference type="InterPro" id="IPR015500">
    <property type="entry name" value="Peptidase_S8_subtilisin-rel"/>
</dbReference>
<comment type="caution">
    <text evidence="10">The sequence shown here is derived from an EMBL/GenBank/DDBJ whole genome shotgun (WGS) entry which is preliminary data.</text>
</comment>
<keyword evidence="4 5" id="KW-0720">Serine protease</keyword>
<feature type="active site" description="Charge relay system" evidence="5">
    <location>
        <position position="208"/>
    </location>
</feature>
<dbReference type="EMBL" id="VRMN01000001">
    <property type="protein sequence ID" value="KAA8498503.1"/>
    <property type="molecule type" value="Genomic_DNA"/>
</dbReference>
<dbReference type="GO" id="GO:0005794">
    <property type="term" value="C:Golgi apparatus"/>
    <property type="evidence" value="ECO:0007669"/>
    <property type="project" value="TreeGrafter"/>
</dbReference>
<keyword evidence="11" id="KW-1185">Reference proteome</keyword>
<dbReference type="PANTHER" id="PTHR43806:SF7">
    <property type="entry name" value="MEMBRANE-BOUND TRANSCRIPTION FACTOR SITE-1 PROTEASE"/>
    <property type="match status" value="1"/>
</dbReference>
<evidence type="ECO:0000256" key="2">
    <source>
        <dbReference type="ARBA" id="ARBA00022670"/>
    </source>
</evidence>
<organism evidence="10 11">
    <name type="scientific">Porphyridium purpureum</name>
    <name type="common">Red alga</name>
    <name type="synonym">Porphyridium cruentum</name>
    <dbReference type="NCBI Taxonomy" id="35688"/>
    <lineage>
        <taxon>Eukaryota</taxon>
        <taxon>Rhodophyta</taxon>
        <taxon>Bangiophyceae</taxon>
        <taxon>Porphyridiales</taxon>
        <taxon>Porphyridiaceae</taxon>
        <taxon>Porphyridium</taxon>
    </lineage>
</organism>